<accession>A0ABU3D2Y7</accession>
<evidence type="ECO:0000256" key="9">
    <source>
        <dbReference type="PROSITE-ProRule" id="PRU10125"/>
    </source>
</evidence>
<comment type="similarity">
    <text evidence="2 8">Belongs to the diaminopimelate epimerase family.</text>
</comment>
<dbReference type="NCBIfam" id="TIGR00652">
    <property type="entry name" value="DapF"/>
    <property type="match status" value="1"/>
</dbReference>
<dbReference type="EC" id="5.1.1.7" evidence="3 8"/>
<feature type="site" description="Could be important to modulate the pK values of the two catalytic cysteine residues" evidence="8">
    <location>
        <position position="191"/>
    </location>
</feature>
<comment type="function">
    <text evidence="8">Catalyzes the stereoinversion of LL-2,6-diaminopimelate (L,L-DAP) to meso-diaminopimelate (meso-DAP), a precursor of L-lysine and an essential component of the bacterial peptidoglycan.</text>
</comment>
<comment type="pathway">
    <text evidence="1 8">Amino-acid biosynthesis; L-lysine biosynthesis via DAP pathway; DL-2,6-diaminopimelate from LL-2,6-diaminopimelate: step 1/1.</text>
</comment>
<comment type="subunit">
    <text evidence="8">Homodimer.</text>
</comment>
<organism evidence="10 11">
    <name type="scientific">Autumnicola musiva</name>
    <dbReference type="NCBI Taxonomy" id="3075589"/>
    <lineage>
        <taxon>Bacteria</taxon>
        <taxon>Pseudomonadati</taxon>
        <taxon>Bacteroidota</taxon>
        <taxon>Flavobacteriia</taxon>
        <taxon>Flavobacteriales</taxon>
        <taxon>Flavobacteriaceae</taxon>
        <taxon>Autumnicola</taxon>
    </lineage>
</organism>
<dbReference type="Proteomes" id="UP001262582">
    <property type="component" value="Unassembled WGS sequence"/>
</dbReference>
<feature type="binding site" evidence="8">
    <location>
        <position position="13"/>
    </location>
    <ligand>
        <name>substrate</name>
    </ligand>
</feature>
<keyword evidence="11" id="KW-1185">Reference proteome</keyword>
<dbReference type="Gene3D" id="3.10.310.10">
    <property type="entry name" value="Diaminopimelate Epimerase, Chain A, domain 1"/>
    <property type="match status" value="2"/>
</dbReference>
<reference evidence="10 11" key="1">
    <citation type="submission" date="2023-09" db="EMBL/GenBank/DDBJ databases">
        <authorList>
            <person name="Rey-Velasco X."/>
        </authorList>
    </citation>
    <scope>NUCLEOTIDE SEQUENCE [LARGE SCALE GENOMIC DNA]</scope>
    <source>
        <strain evidence="10 11">F117</strain>
    </source>
</reference>
<dbReference type="InterPro" id="IPR001653">
    <property type="entry name" value="DAP_epimerase_DapF"/>
</dbReference>
<dbReference type="SUPFAM" id="SSF54506">
    <property type="entry name" value="Diaminopimelate epimerase-like"/>
    <property type="match status" value="2"/>
</dbReference>
<comment type="catalytic activity">
    <reaction evidence="7 8">
        <text>(2S,6S)-2,6-diaminopimelate = meso-2,6-diaminopimelate</text>
        <dbReference type="Rhea" id="RHEA:15393"/>
        <dbReference type="ChEBI" id="CHEBI:57609"/>
        <dbReference type="ChEBI" id="CHEBI:57791"/>
        <dbReference type="EC" id="5.1.1.7"/>
    </reaction>
</comment>
<dbReference type="HAMAP" id="MF_00197">
    <property type="entry name" value="DAP_epimerase"/>
    <property type="match status" value="1"/>
</dbReference>
<keyword evidence="8" id="KW-0963">Cytoplasm</keyword>
<feature type="binding site" evidence="8">
    <location>
        <begin position="77"/>
        <end position="78"/>
    </location>
    <ligand>
        <name>substrate</name>
    </ligand>
</feature>
<feature type="binding site" evidence="8">
    <location>
        <begin position="202"/>
        <end position="203"/>
    </location>
    <ligand>
        <name>substrate</name>
    </ligand>
</feature>
<dbReference type="Pfam" id="PF01678">
    <property type="entry name" value="DAP_epimerase"/>
    <property type="match status" value="2"/>
</dbReference>
<dbReference type="GO" id="GO:0008837">
    <property type="term" value="F:diaminopimelate epimerase activity"/>
    <property type="evidence" value="ECO:0007669"/>
    <property type="project" value="UniProtKB-EC"/>
</dbReference>
<keyword evidence="4 8" id="KW-0028">Amino-acid biosynthesis</keyword>
<evidence type="ECO:0000256" key="1">
    <source>
        <dbReference type="ARBA" id="ARBA00005196"/>
    </source>
</evidence>
<comment type="caution">
    <text evidence="8">Lacks conserved residue(s) required for the propagation of feature annotation.</text>
</comment>
<dbReference type="RefSeq" id="WP_311502300.1">
    <property type="nucleotide sequence ID" value="NZ_JAVRHK010000003.1"/>
</dbReference>
<feature type="binding site" evidence="8">
    <location>
        <position position="67"/>
    </location>
    <ligand>
        <name>substrate</name>
    </ligand>
</feature>
<evidence type="ECO:0000256" key="2">
    <source>
        <dbReference type="ARBA" id="ARBA00010219"/>
    </source>
</evidence>
<keyword evidence="6 8" id="KW-0413">Isomerase</keyword>
<feature type="binding site" evidence="8">
    <location>
        <position position="173"/>
    </location>
    <ligand>
        <name>substrate</name>
    </ligand>
</feature>
<evidence type="ECO:0000256" key="7">
    <source>
        <dbReference type="ARBA" id="ARBA00051712"/>
    </source>
</evidence>
<evidence type="ECO:0000256" key="8">
    <source>
        <dbReference type="HAMAP-Rule" id="MF_00197"/>
    </source>
</evidence>
<dbReference type="InterPro" id="IPR018510">
    <property type="entry name" value="DAP_epimerase_AS"/>
</dbReference>
<dbReference type="PANTHER" id="PTHR31689:SF0">
    <property type="entry name" value="DIAMINOPIMELATE EPIMERASE"/>
    <property type="match status" value="1"/>
</dbReference>
<gene>
    <name evidence="8 10" type="primary">dapF</name>
    <name evidence="10" type="ORF">RM539_04820</name>
</gene>
<dbReference type="EMBL" id="JAVRHK010000003">
    <property type="protein sequence ID" value="MDT0675901.1"/>
    <property type="molecule type" value="Genomic_DNA"/>
</dbReference>
<evidence type="ECO:0000256" key="4">
    <source>
        <dbReference type="ARBA" id="ARBA00022605"/>
    </source>
</evidence>
<feature type="active site" description="Proton acceptor" evidence="8">
    <location>
        <position position="201"/>
    </location>
</feature>
<comment type="subcellular location">
    <subcellularLocation>
        <location evidence="8">Cytoplasm</location>
    </subcellularLocation>
</comment>
<evidence type="ECO:0000313" key="10">
    <source>
        <dbReference type="EMBL" id="MDT0675901.1"/>
    </source>
</evidence>
<feature type="binding site" evidence="8">
    <location>
        <begin position="191"/>
        <end position="192"/>
    </location>
    <ligand>
        <name>substrate</name>
    </ligand>
</feature>
<evidence type="ECO:0000256" key="3">
    <source>
        <dbReference type="ARBA" id="ARBA00013080"/>
    </source>
</evidence>
<comment type="caution">
    <text evidence="10">The sequence shown here is derived from an EMBL/GenBank/DDBJ whole genome shotgun (WGS) entry which is preliminary data.</text>
</comment>
<name>A0ABU3D2Y7_9FLAO</name>
<dbReference type="PANTHER" id="PTHR31689">
    <property type="entry name" value="DIAMINOPIMELATE EPIMERASE, CHLOROPLASTIC"/>
    <property type="match status" value="1"/>
</dbReference>
<feature type="site" description="Could be important to modulate the pK values of the two catalytic cysteine residues" evidence="8">
    <location>
        <position position="140"/>
    </location>
</feature>
<evidence type="ECO:0000256" key="5">
    <source>
        <dbReference type="ARBA" id="ARBA00023154"/>
    </source>
</evidence>
<evidence type="ECO:0000313" key="11">
    <source>
        <dbReference type="Proteomes" id="UP001262582"/>
    </source>
</evidence>
<dbReference type="PROSITE" id="PS01326">
    <property type="entry name" value="DAP_EPIMERASE"/>
    <property type="match status" value="1"/>
</dbReference>
<feature type="active site" description="Proton donor" evidence="8">
    <location>
        <position position="76"/>
    </location>
</feature>
<proteinExistence type="inferred from homology"/>
<keyword evidence="5 8" id="KW-0457">Lysine biosynthesis</keyword>
<evidence type="ECO:0000256" key="6">
    <source>
        <dbReference type="ARBA" id="ARBA00023235"/>
    </source>
</evidence>
<protein>
    <recommendedName>
        <fullName evidence="3 8">Diaminopimelate epimerase</fullName>
        <shortName evidence="8">DAP epimerase</shortName>
        <ecNumber evidence="3 8">5.1.1.7</ecNumber>
    </recommendedName>
    <alternativeName>
        <fullName evidence="8">PLP-independent amino acid racemase</fullName>
    </alternativeName>
</protein>
<feature type="active site" evidence="9">
    <location>
        <position position="76"/>
    </location>
</feature>
<sequence>MKIPFFKYQGTGNDFVMLDNRQHLLSKNDTKIIKKLCDRKFGIGADGLILLEEPEVNGDDFKMIYFNADGNESSMCGNGGRCLVAFAKYLNIIEDKAAFTAVDGPHKASIKEGLISLQMQNVNKISQKGNISFLDTGSPHHIVFTSNVKDINIKEEGAAIRYSEPYVERGGANVNFVEAEGENTFLVRTYERGVEDETLSCGTGVTAVAIAANASERANANKIKLKVPGGELSVSFSKKGAENYTDIWLTGPAEQVFKGEITC</sequence>